<organism evidence="2 3">
    <name type="scientific">Arthrobacter livingstonensis</name>
    <dbReference type="NCBI Taxonomy" id="670078"/>
    <lineage>
        <taxon>Bacteria</taxon>
        <taxon>Bacillati</taxon>
        <taxon>Actinomycetota</taxon>
        <taxon>Actinomycetes</taxon>
        <taxon>Micrococcales</taxon>
        <taxon>Micrococcaceae</taxon>
        <taxon>Arthrobacter</taxon>
    </lineage>
</organism>
<evidence type="ECO:0000256" key="1">
    <source>
        <dbReference type="SAM" id="Phobius"/>
    </source>
</evidence>
<dbReference type="OrthoDB" id="4953439at2"/>
<reference evidence="2 3" key="1">
    <citation type="submission" date="2018-05" db="EMBL/GenBank/DDBJ databases">
        <title>Genetic diversity of glacier-inhabiting Cryobacterium bacteria in China and description of Cryobacterium mengkeensis sp. nov. and Arthrobacter glacialis sp. nov.</title>
        <authorList>
            <person name="Liu Q."/>
            <person name="Xin Y.-H."/>
        </authorList>
    </citation>
    <scope>NUCLEOTIDE SEQUENCE [LARGE SCALE GENOMIC DNA]</scope>
    <source>
        <strain evidence="2 3">LI2</strain>
    </source>
</reference>
<dbReference type="RefSeq" id="WP_110500263.1">
    <property type="nucleotide sequence ID" value="NZ_QJVD01000005.1"/>
</dbReference>
<comment type="caution">
    <text evidence="2">The sequence shown here is derived from an EMBL/GenBank/DDBJ whole genome shotgun (WGS) entry which is preliminary data.</text>
</comment>
<dbReference type="Proteomes" id="UP000247832">
    <property type="component" value="Unassembled WGS sequence"/>
</dbReference>
<feature type="transmembrane region" description="Helical" evidence="1">
    <location>
        <begin position="20"/>
        <end position="45"/>
    </location>
</feature>
<keyword evidence="1" id="KW-0472">Membrane</keyword>
<dbReference type="EMBL" id="QJVD01000005">
    <property type="protein sequence ID" value="PYI68523.1"/>
    <property type="molecule type" value="Genomic_DNA"/>
</dbReference>
<name>A0A2V5LFA2_9MICC</name>
<evidence type="ECO:0000313" key="3">
    <source>
        <dbReference type="Proteomes" id="UP000247832"/>
    </source>
</evidence>
<sequence length="68" mass="7115">MDPSRSQATALNATPSKRPSVWWGVGITLVGWLILAFPAFATLFLTASAFSGCFLECTKPEPATGVAG</sequence>
<keyword evidence="1" id="KW-1133">Transmembrane helix</keyword>
<protein>
    <submittedName>
        <fullName evidence="2">Uncharacterized protein</fullName>
    </submittedName>
</protein>
<gene>
    <name evidence="2" type="ORF">CVV68_06905</name>
</gene>
<proteinExistence type="predicted"/>
<accession>A0A2V5LFA2</accession>
<evidence type="ECO:0000313" key="2">
    <source>
        <dbReference type="EMBL" id="PYI68523.1"/>
    </source>
</evidence>
<keyword evidence="3" id="KW-1185">Reference proteome</keyword>
<keyword evidence="1" id="KW-0812">Transmembrane</keyword>
<dbReference type="AlphaFoldDB" id="A0A2V5LFA2"/>